<feature type="region of interest" description="Disordered" evidence="1">
    <location>
        <begin position="134"/>
        <end position="153"/>
    </location>
</feature>
<feature type="compositionally biased region" description="Basic and acidic residues" evidence="1">
    <location>
        <begin position="134"/>
        <end position="148"/>
    </location>
</feature>
<comment type="caution">
    <text evidence="2">The sequence shown here is derived from an EMBL/GenBank/DDBJ whole genome shotgun (WGS) entry which is preliminary data.</text>
</comment>
<evidence type="ECO:0000313" key="2">
    <source>
        <dbReference type="EMBL" id="MFC3638312.1"/>
    </source>
</evidence>
<evidence type="ECO:0000313" key="3">
    <source>
        <dbReference type="Proteomes" id="UP001595704"/>
    </source>
</evidence>
<dbReference type="EMBL" id="JBHRYC010000065">
    <property type="protein sequence ID" value="MFC3638312.1"/>
    <property type="molecule type" value="Genomic_DNA"/>
</dbReference>
<protein>
    <recommendedName>
        <fullName evidence="4">SprA family protein</fullName>
    </recommendedName>
</protein>
<sequence>MPTIGEQTREAADRSQANRAFDHERQSDNAPQMSADKAAEATADPKRRASTIVAEAADKTMHMGVLQRNLSARPMHDLAHEVAGSLNPGIEGGESDLTEKDTLKTTTKAGKMALSMPLGAIALAAQHDHATRQEQEHRARIEADKPPVDHAPSYIDRIKTAYDEGVASTSNLATPTAQTPAANPAPQRRHRNSGMGIE</sequence>
<feature type="compositionally biased region" description="Low complexity" evidence="1">
    <location>
        <begin position="173"/>
        <end position="186"/>
    </location>
</feature>
<feature type="region of interest" description="Disordered" evidence="1">
    <location>
        <begin position="166"/>
        <end position="198"/>
    </location>
</feature>
<keyword evidence="3" id="KW-1185">Reference proteome</keyword>
<feature type="compositionally biased region" description="Basic and acidic residues" evidence="1">
    <location>
        <begin position="37"/>
        <end position="47"/>
    </location>
</feature>
<evidence type="ECO:0008006" key="4">
    <source>
        <dbReference type="Google" id="ProtNLM"/>
    </source>
</evidence>
<dbReference type="Proteomes" id="UP001595704">
    <property type="component" value="Unassembled WGS sequence"/>
</dbReference>
<reference evidence="3" key="1">
    <citation type="journal article" date="2019" name="Int. J. Syst. Evol. Microbiol.">
        <title>The Global Catalogue of Microorganisms (GCM) 10K type strain sequencing project: providing services to taxonomists for standard genome sequencing and annotation.</title>
        <authorList>
            <consortium name="The Broad Institute Genomics Platform"/>
            <consortium name="The Broad Institute Genome Sequencing Center for Infectious Disease"/>
            <person name="Wu L."/>
            <person name="Ma J."/>
        </authorList>
    </citation>
    <scope>NUCLEOTIDE SEQUENCE [LARGE SCALE GENOMIC DNA]</scope>
    <source>
        <strain evidence="3">KCTC 42282</strain>
    </source>
</reference>
<gene>
    <name evidence="2" type="ORF">ACFONL_13170</name>
</gene>
<accession>A0ABV7UJL1</accession>
<name>A0ABV7UJL1_9HYPH</name>
<organism evidence="2 3">
    <name type="scientific">Camelimonas fluminis</name>
    <dbReference type="NCBI Taxonomy" id="1576911"/>
    <lineage>
        <taxon>Bacteria</taxon>
        <taxon>Pseudomonadati</taxon>
        <taxon>Pseudomonadota</taxon>
        <taxon>Alphaproteobacteria</taxon>
        <taxon>Hyphomicrobiales</taxon>
        <taxon>Chelatococcaceae</taxon>
        <taxon>Camelimonas</taxon>
    </lineage>
</organism>
<proteinExistence type="predicted"/>
<feature type="region of interest" description="Disordered" evidence="1">
    <location>
        <begin position="1"/>
        <end position="49"/>
    </location>
</feature>
<evidence type="ECO:0000256" key="1">
    <source>
        <dbReference type="SAM" id="MobiDB-lite"/>
    </source>
</evidence>
<dbReference type="RefSeq" id="WP_191320864.1">
    <property type="nucleotide sequence ID" value="NZ_BNCG01000027.1"/>
</dbReference>